<reference evidence="1" key="1">
    <citation type="submission" date="2021-03" db="EMBL/GenBank/DDBJ databases">
        <authorList>
            <consortium name="DOE Joint Genome Institute"/>
            <person name="Ahrendt S."/>
            <person name="Looney B.P."/>
            <person name="Miyauchi S."/>
            <person name="Morin E."/>
            <person name="Drula E."/>
            <person name="Courty P.E."/>
            <person name="Chicoki N."/>
            <person name="Fauchery L."/>
            <person name="Kohler A."/>
            <person name="Kuo A."/>
            <person name="Labutti K."/>
            <person name="Pangilinan J."/>
            <person name="Lipzen A."/>
            <person name="Riley R."/>
            <person name="Andreopoulos W."/>
            <person name="He G."/>
            <person name="Johnson J."/>
            <person name="Barry K.W."/>
            <person name="Grigoriev I.V."/>
            <person name="Nagy L."/>
            <person name="Hibbett D."/>
            <person name="Henrissat B."/>
            <person name="Matheny P.B."/>
            <person name="Labbe J."/>
            <person name="Martin F."/>
        </authorList>
    </citation>
    <scope>NUCLEOTIDE SEQUENCE</scope>
    <source>
        <strain evidence="1">HHB10654</strain>
    </source>
</reference>
<proteinExistence type="predicted"/>
<evidence type="ECO:0000313" key="1">
    <source>
        <dbReference type="EMBL" id="KAI0054331.1"/>
    </source>
</evidence>
<evidence type="ECO:0000313" key="2">
    <source>
        <dbReference type="Proteomes" id="UP000814140"/>
    </source>
</evidence>
<comment type="caution">
    <text evidence="1">The sequence shown here is derived from an EMBL/GenBank/DDBJ whole genome shotgun (WGS) entry which is preliminary data.</text>
</comment>
<reference evidence="1" key="2">
    <citation type="journal article" date="2022" name="New Phytol.">
        <title>Evolutionary transition to the ectomycorrhizal habit in the genomes of a hyperdiverse lineage of mushroom-forming fungi.</title>
        <authorList>
            <person name="Looney B."/>
            <person name="Miyauchi S."/>
            <person name="Morin E."/>
            <person name="Drula E."/>
            <person name="Courty P.E."/>
            <person name="Kohler A."/>
            <person name="Kuo A."/>
            <person name="LaButti K."/>
            <person name="Pangilinan J."/>
            <person name="Lipzen A."/>
            <person name="Riley R."/>
            <person name="Andreopoulos W."/>
            <person name="He G."/>
            <person name="Johnson J."/>
            <person name="Nolan M."/>
            <person name="Tritt A."/>
            <person name="Barry K.W."/>
            <person name="Grigoriev I.V."/>
            <person name="Nagy L.G."/>
            <person name="Hibbett D."/>
            <person name="Henrissat B."/>
            <person name="Matheny P.B."/>
            <person name="Labbe J."/>
            <person name="Martin F.M."/>
        </authorList>
    </citation>
    <scope>NUCLEOTIDE SEQUENCE</scope>
    <source>
        <strain evidence="1">HHB10654</strain>
    </source>
</reference>
<dbReference type="Proteomes" id="UP000814140">
    <property type="component" value="Unassembled WGS sequence"/>
</dbReference>
<dbReference type="EMBL" id="MU277507">
    <property type="protein sequence ID" value="KAI0054331.1"/>
    <property type="molecule type" value="Genomic_DNA"/>
</dbReference>
<accession>A0ACB8SEZ0</accession>
<gene>
    <name evidence="1" type="ORF">BV25DRAFT_1843739</name>
</gene>
<name>A0ACB8SEZ0_9AGAM</name>
<protein>
    <submittedName>
        <fullName evidence="1">Uncharacterized protein</fullName>
    </submittedName>
</protein>
<sequence>MSNRNGTPSQSRGSEVEVEAEFLRTPSEIEDGEIVEGRLDTSSVRAQLAVFQEEDPVALLTGELADVVLASQAPEHSDADLTPDTFKALTGLPVLVGAQLMRILDIKVNHHITLFKERESDGHL</sequence>
<keyword evidence="2" id="KW-1185">Reference proteome</keyword>
<organism evidence="1 2">
    <name type="scientific">Artomyces pyxidatus</name>
    <dbReference type="NCBI Taxonomy" id="48021"/>
    <lineage>
        <taxon>Eukaryota</taxon>
        <taxon>Fungi</taxon>
        <taxon>Dikarya</taxon>
        <taxon>Basidiomycota</taxon>
        <taxon>Agaricomycotina</taxon>
        <taxon>Agaricomycetes</taxon>
        <taxon>Russulales</taxon>
        <taxon>Auriscalpiaceae</taxon>
        <taxon>Artomyces</taxon>
    </lineage>
</organism>